<name>A0A150IHJ1_9EURY</name>
<dbReference type="Proteomes" id="UP000075578">
    <property type="component" value="Unassembled WGS sequence"/>
</dbReference>
<comment type="caution">
    <text evidence="2">The sequence shown here is derived from an EMBL/GenBank/DDBJ whole genome shotgun (WGS) entry which is preliminary data.</text>
</comment>
<evidence type="ECO:0000313" key="3">
    <source>
        <dbReference type="Proteomes" id="UP000075578"/>
    </source>
</evidence>
<proteinExistence type="predicted"/>
<evidence type="ECO:0000256" key="1">
    <source>
        <dbReference type="SAM" id="Phobius"/>
    </source>
</evidence>
<feature type="transmembrane region" description="Helical" evidence="1">
    <location>
        <begin position="33"/>
        <end position="50"/>
    </location>
</feature>
<keyword evidence="1" id="KW-0812">Transmembrane</keyword>
<reference evidence="2 3" key="1">
    <citation type="journal article" date="2016" name="ISME J.">
        <title>Chasing the elusive Euryarchaeota class WSA2: genomes reveal a uniquely fastidious methyl-reducing methanogen.</title>
        <authorList>
            <person name="Nobu M.K."/>
            <person name="Narihiro T."/>
            <person name="Kuroda K."/>
            <person name="Mei R."/>
            <person name="Liu W.T."/>
        </authorList>
    </citation>
    <scope>NUCLEOTIDE SEQUENCE [LARGE SCALE GENOMIC DNA]</scope>
    <source>
        <strain evidence="2">U1lsi0528_Bin089</strain>
    </source>
</reference>
<keyword evidence="1" id="KW-1133">Transmembrane helix</keyword>
<dbReference type="EMBL" id="LNGD01000287">
    <property type="protein sequence ID" value="KYC44451.1"/>
    <property type="molecule type" value="Genomic_DNA"/>
</dbReference>
<gene>
    <name evidence="2" type="ORF">AMQ74_01966</name>
</gene>
<sequence>MATIATGVPNITPPYCVNCRKAPISPYSKKNTILSRLMGHVFLIIIIGRVNKKRNNKG</sequence>
<accession>A0A150IHJ1</accession>
<evidence type="ECO:0000313" key="2">
    <source>
        <dbReference type="EMBL" id="KYC44451.1"/>
    </source>
</evidence>
<protein>
    <submittedName>
        <fullName evidence="2">Uncharacterized protein</fullName>
    </submittedName>
</protein>
<dbReference type="AlphaFoldDB" id="A0A150IHJ1"/>
<keyword evidence="1" id="KW-0472">Membrane</keyword>
<organism evidence="2 3">
    <name type="scientific">Candidatus Methanofastidiosum methylothiophilum</name>
    <dbReference type="NCBI Taxonomy" id="1705564"/>
    <lineage>
        <taxon>Archaea</taxon>
        <taxon>Methanobacteriati</taxon>
        <taxon>Methanobacteriota</taxon>
        <taxon>Stenosarchaea group</taxon>
        <taxon>Candidatus Methanofastidiosia</taxon>
        <taxon>Candidatus Methanofastidiosales</taxon>
        <taxon>Candidatus Methanofastidiosaceae</taxon>
        <taxon>Candidatus Methanofastidiosum</taxon>
    </lineage>
</organism>